<keyword evidence="2" id="KW-1185">Reference proteome</keyword>
<dbReference type="PANTHER" id="PTHR11439">
    <property type="entry name" value="GAG-POL-RELATED RETROTRANSPOSON"/>
    <property type="match status" value="1"/>
</dbReference>
<dbReference type="PANTHER" id="PTHR11439:SF503">
    <property type="entry name" value="CYSTEINE-RICH RLK (RECEPTOR-LIKE PROTEIN KINASE) 8"/>
    <property type="match status" value="1"/>
</dbReference>
<dbReference type="SUPFAM" id="SSF56672">
    <property type="entry name" value="DNA/RNA polymerases"/>
    <property type="match status" value="1"/>
</dbReference>
<reference evidence="3" key="2">
    <citation type="submission" date="2025-08" db="UniProtKB">
        <authorList>
            <consortium name="RefSeq"/>
        </authorList>
    </citation>
    <scope>IDENTIFICATION</scope>
</reference>
<organism evidence="2 3">
    <name type="scientific">Gossypium hirsutum</name>
    <name type="common">Upland cotton</name>
    <name type="synonym">Gossypium mexicanum</name>
    <dbReference type="NCBI Taxonomy" id="3635"/>
    <lineage>
        <taxon>Eukaryota</taxon>
        <taxon>Viridiplantae</taxon>
        <taxon>Streptophyta</taxon>
        <taxon>Embryophyta</taxon>
        <taxon>Tracheophyta</taxon>
        <taxon>Spermatophyta</taxon>
        <taxon>Magnoliopsida</taxon>
        <taxon>eudicotyledons</taxon>
        <taxon>Gunneridae</taxon>
        <taxon>Pentapetalae</taxon>
        <taxon>rosids</taxon>
        <taxon>malvids</taxon>
        <taxon>Malvales</taxon>
        <taxon>Malvaceae</taxon>
        <taxon>Malvoideae</taxon>
        <taxon>Gossypium</taxon>
    </lineage>
</organism>
<evidence type="ECO:0000313" key="3">
    <source>
        <dbReference type="RefSeq" id="XP_040948637.1"/>
    </source>
</evidence>
<evidence type="ECO:0000259" key="1">
    <source>
        <dbReference type="Pfam" id="PF07727"/>
    </source>
</evidence>
<feature type="domain" description="Reverse transcriptase Ty1/copia-type" evidence="1">
    <location>
        <begin position="1"/>
        <end position="55"/>
    </location>
</feature>
<reference evidence="2" key="1">
    <citation type="journal article" date="2020" name="Nat. Genet.">
        <title>Genomic diversifications of five Gossypium allopolyploid species and their impact on cotton improvement.</title>
        <authorList>
            <person name="Chen Z.J."/>
            <person name="Sreedasyam A."/>
            <person name="Ando A."/>
            <person name="Song Q."/>
            <person name="De Santiago L.M."/>
            <person name="Hulse-Kemp A.M."/>
            <person name="Ding M."/>
            <person name="Ye W."/>
            <person name="Kirkbride R.C."/>
            <person name="Jenkins J."/>
            <person name="Plott C."/>
            <person name="Lovell J."/>
            <person name="Lin Y.M."/>
            <person name="Vaughn R."/>
            <person name="Liu B."/>
            <person name="Simpson S."/>
            <person name="Scheffler B.E."/>
            <person name="Wen L."/>
            <person name="Saski C.A."/>
            <person name="Grover C.E."/>
            <person name="Hu G."/>
            <person name="Conover J.L."/>
            <person name="Carlson J.W."/>
            <person name="Shu S."/>
            <person name="Boston L.B."/>
            <person name="Williams M."/>
            <person name="Peterson D.G."/>
            <person name="McGee K."/>
            <person name="Jones D.C."/>
            <person name="Wendel J.F."/>
            <person name="Stelly D.M."/>
            <person name="Grimwood J."/>
            <person name="Schmutz J."/>
        </authorList>
    </citation>
    <scope>NUCLEOTIDE SEQUENCE [LARGE SCALE GENOMIC DNA]</scope>
    <source>
        <strain evidence="2">cv. TM-1</strain>
    </source>
</reference>
<protein>
    <submittedName>
        <fullName evidence="3">Secreted RxLR effector protein 161-like</fullName>
    </submittedName>
</protein>
<dbReference type="InterPro" id="IPR043502">
    <property type="entry name" value="DNA/RNA_pol_sf"/>
</dbReference>
<name>A0ABM3A1N4_GOSHI</name>
<sequence length="233" mass="25964">MQHVFEMTDLGLMTYFLGMEIRQGSDGIFISQRTFASKVLEKFCMSKCKSVTTPVALGEKLSSASEHDRVDEKAYRSLIGCLLYLTATRPDIVYAISLLSRFMHCSNVAHLKAAKRVLRYVKGTIDAGMKFWRAKELKLVGYSNSDWAGSVDDMRSTSGYFFTLGSSVFSWSSKKQQTVAQSTAEAEYISAAAAVNQAIWLRKILDDLNENQAQPTEISVDNQSAMAISKEEC</sequence>
<dbReference type="RefSeq" id="XP_040948637.1">
    <property type="nucleotide sequence ID" value="XM_041092703.1"/>
</dbReference>
<proteinExistence type="predicted"/>
<dbReference type="Pfam" id="PF07727">
    <property type="entry name" value="RVT_2"/>
    <property type="match status" value="1"/>
</dbReference>
<accession>A0ABM3A1N4</accession>
<gene>
    <name evidence="3" type="primary">LOC121217156</name>
</gene>
<evidence type="ECO:0000313" key="2">
    <source>
        <dbReference type="Proteomes" id="UP000818029"/>
    </source>
</evidence>
<dbReference type="CDD" id="cd09272">
    <property type="entry name" value="RNase_HI_RT_Ty1"/>
    <property type="match status" value="1"/>
</dbReference>
<dbReference type="Proteomes" id="UP000818029">
    <property type="component" value="Chromosome D05"/>
</dbReference>
<dbReference type="InterPro" id="IPR013103">
    <property type="entry name" value="RVT_2"/>
</dbReference>
<dbReference type="GeneID" id="121217156"/>